<feature type="compositionally biased region" description="Polar residues" evidence="1">
    <location>
        <begin position="496"/>
        <end position="508"/>
    </location>
</feature>
<protein>
    <submittedName>
        <fullName evidence="2">SERTA domain-containing protein 3</fullName>
    </submittedName>
</protein>
<feature type="compositionally biased region" description="Acidic residues" evidence="1">
    <location>
        <begin position="447"/>
        <end position="458"/>
    </location>
</feature>
<accession>A0ABR3ENL8</accession>
<gene>
    <name evidence="2" type="primary">RBT1_64</name>
    <name evidence="2" type="ORF">V5O48_017614</name>
</gene>
<reference evidence="2 3" key="1">
    <citation type="submission" date="2024-02" db="EMBL/GenBank/DDBJ databases">
        <title>A draft genome for the cacao thread blight pathogen Marasmius crinis-equi.</title>
        <authorList>
            <person name="Cohen S.P."/>
            <person name="Baruah I.K."/>
            <person name="Amoako-Attah I."/>
            <person name="Bukari Y."/>
            <person name="Meinhardt L.W."/>
            <person name="Bailey B.A."/>
        </authorList>
    </citation>
    <scope>NUCLEOTIDE SEQUENCE [LARGE SCALE GENOMIC DNA]</scope>
    <source>
        <strain evidence="2 3">GH-76</strain>
    </source>
</reference>
<keyword evidence="3" id="KW-1185">Reference proteome</keyword>
<evidence type="ECO:0000313" key="2">
    <source>
        <dbReference type="EMBL" id="KAL0564435.1"/>
    </source>
</evidence>
<proteinExistence type="predicted"/>
<feature type="compositionally biased region" description="Basic and acidic residues" evidence="1">
    <location>
        <begin position="352"/>
        <end position="405"/>
    </location>
</feature>
<dbReference type="EMBL" id="JBAHYK010002786">
    <property type="protein sequence ID" value="KAL0564435.1"/>
    <property type="molecule type" value="Genomic_DNA"/>
</dbReference>
<organism evidence="2 3">
    <name type="scientific">Marasmius crinis-equi</name>
    <dbReference type="NCBI Taxonomy" id="585013"/>
    <lineage>
        <taxon>Eukaryota</taxon>
        <taxon>Fungi</taxon>
        <taxon>Dikarya</taxon>
        <taxon>Basidiomycota</taxon>
        <taxon>Agaricomycotina</taxon>
        <taxon>Agaricomycetes</taxon>
        <taxon>Agaricomycetidae</taxon>
        <taxon>Agaricales</taxon>
        <taxon>Marasmiineae</taxon>
        <taxon>Marasmiaceae</taxon>
        <taxon>Marasmius</taxon>
    </lineage>
</organism>
<dbReference type="Proteomes" id="UP001465976">
    <property type="component" value="Unassembled WGS sequence"/>
</dbReference>
<sequence>MPARPMFTGQHAEFLSKKGAEYAKARDNGTHKDIVAIIQREFLLRWPIGSEKVDLMEEQLRAIDGNATLPERANPEGRREDFKSEEEYEQAVNEWKQYNKELATRKRMITSHADQLFEQQIEDRLKTNYNKEHAPAMKKGDKHPFTPLLMQLTVGKSEAKKGKPRKLSAEQTWAEANKEDFDAIQKARRAKEKIKNSDGPAFYNQCLRDEFAKLSAAEKEEWEERSKSVAETRAKEWKEKQQGKPSESPEDRQACIARLNEFCMPILEGIAERTGWSCSLLLGGPEPRDGGRINMLALHAGKPTSGPVKMQFGRAEVNAWRNQFFPVFGGFLKKVYSMEECRSRALPTGYKSDKQVEADGEEVLRWRDPEGDATKEADEESEGSKKGGEKSGEGQPEKDRSSQKGERRKAKAGSEKGKTNSRDEDTSSKKKTAKTKRTARAVSESSDTADEDLSDDENTIPRSSPPLTRRASRHSEPSVASPTVSAAWDEAVPRASTPSVSPKRSSAAQDAIPSRSHFVPLSPPIRSPPVRSPSSFAVPSLPPSLIRSGPRNGSRGPQERRHTCSPSPVGADGRAAMPTPLPERSLSPLDAPSPSEASRGPSAK</sequence>
<evidence type="ECO:0000313" key="3">
    <source>
        <dbReference type="Proteomes" id="UP001465976"/>
    </source>
</evidence>
<feature type="compositionally biased region" description="Basic residues" evidence="1">
    <location>
        <begin position="429"/>
        <end position="439"/>
    </location>
</feature>
<feature type="compositionally biased region" description="Basic and acidic residues" evidence="1">
    <location>
        <begin position="412"/>
        <end position="428"/>
    </location>
</feature>
<feature type="compositionally biased region" description="Pro residues" evidence="1">
    <location>
        <begin position="521"/>
        <end position="531"/>
    </location>
</feature>
<feature type="region of interest" description="Disordered" evidence="1">
    <location>
        <begin position="218"/>
        <end position="251"/>
    </location>
</feature>
<evidence type="ECO:0000256" key="1">
    <source>
        <dbReference type="SAM" id="MobiDB-lite"/>
    </source>
</evidence>
<feature type="region of interest" description="Disordered" evidence="1">
    <location>
        <begin position="352"/>
        <end position="604"/>
    </location>
</feature>
<comment type="caution">
    <text evidence="2">The sequence shown here is derived from an EMBL/GenBank/DDBJ whole genome shotgun (WGS) entry which is preliminary data.</text>
</comment>
<name>A0ABR3ENL8_9AGAR</name>